<evidence type="ECO:0000259" key="1">
    <source>
        <dbReference type="Pfam" id="PF06985"/>
    </source>
</evidence>
<dbReference type="InterPro" id="IPR010730">
    <property type="entry name" value="HET"/>
</dbReference>
<sequence>MSDSDAVQTITLALEEPERPFSTYPPPRDGPRREILPWPGSLCPICFVLDFKPTDLHAIHRLATASRHGARNTLVYQHYPSIYELQRSAAAGCKLCRLLWNGLREPLKRKDDTGTSEIHPVVLYLSTYRTWGARKNMLPLEDQHITVECGPDRAMTLDIFMSPESILHVNQYKGKAAALRWRSVESTPLVENQRGLGEIDLRKVSLRDRSGSRMVHRLESQRFVGFYELDRVLPAAPDVFGSSLDVPESDREDNEHTGSLANLKLAAVWLKLCVQTHGLCTCTTDAYTRLPRRLVYVGSNVDEKNPYLYESNGQFGRYATLSHRWPKILQARTTRDTIDDFKKRIPWSILPQTFRDAITVCRTLGVTFLWIDSLCIIQDSKEDWEVESAQMGNYYWNSFFNIAAAVDSRGGGFSSEQGCFQPRDPCGIQPCHVRLRYWHDLDIVDASVHLAPHIARDTDWRFTEFTQLDSRAWILQERILAPRTLFFGEHQISFSCLTMRASEACPHGHKLRSGLDSHLLIEEYQHTLRFESLFATLRASCMPPTPWRPALWQSQTRRDLDSNIARGGPDDRAKEVMFHAMAGLQAKLRANPSYQRMVYDQWYDLVTEYNCRCITIDTDVLPAVSGIASYFNMITGDRYLAGLWEADLIPGLLWSVDFVTARPTAQGRTGVPSWSWASLRSDTLTMWYLGVRNEIMRYITVLDTQAKVDGPNRFGTVSSAHIHLQGYLKRAVAKAPVKMPDVKPVKDSEVGTRGARPLDKMLRYVLVEPQKERSPFLHDGESGDWLAVFAPDWAFLPGSETLAVWLLPILQDKDTYGRRGVASLAVLPNGDGTWRRVGFARLDNVDWFGGAELQDIVLV</sequence>
<reference evidence="2" key="2">
    <citation type="submission" date="2023-05" db="EMBL/GenBank/DDBJ databases">
        <authorList>
            <consortium name="Lawrence Berkeley National Laboratory"/>
            <person name="Steindorff A."/>
            <person name="Hensen N."/>
            <person name="Bonometti L."/>
            <person name="Westerberg I."/>
            <person name="Brannstrom I.O."/>
            <person name="Guillou S."/>
            <person name="Cros-Aarteil S."/>
            <person name="Calhoun S."/>
            <person name="Haridas S."/>
            <person name="Kuo A."/>
            <person name="Mondo S."/>
            <person name="Pangilinan J."/>
            <person name="Riley R."/>
            <person name="Labutti K."/>
            <person name="Andreopoulos B."/>
            <person name="Lipzen A."/>
            <person name="Chen C."/>
            <person name="Yanf M."/>
            <person name="Daum C."/>
            <person name="Ng V."/>
            <person name="Clum A."/>
            <person name="Ohm R."/>
            <person name="Martin F."/>
            <person name="Silar P."/>
            <person name="Natvig D."/>
            <person name="Lalanne C."/>
            <person name="Gautier V."/>
            <person name="Ament-Velasquez S.L."/>
            <person name="Kruys A."/>
            <person name="Hutchinson M.I."/>
            <person name="Powell A.J."/>
            <person name="Barry K."/>
            <person name="Miller A.N."/>
            <person name="Grigoriev I.V."/>
            <person name="Debuchy R."/>
            <person name="Gladieux P."/>
            <person name="Thoren M.H."/>
            <person name="Johannesson H."/>
        </authorList>
    </citation>
    <scope>NUCLEOTIDE SEQUENCE</scope>
    <source>
        <strain evidence="2">CBS 508.74</strain>
    </source>
</reference>
<evidence type="ECO:0000313" key="2">
    <source>
        <dbReference type="EMBL" id="KAK4108105.1"/>
    </source>
</evidence>
<gene>
    <name evidence="2" type="ORF">N656DRAFT_784642</name>
</gene>
<dbReference type="RefSeq" id="XP_064665675.1">
    <property type="nucleotide sequence ID" value="XM_064816218.1"/>
</dbReference>
<keyword evidence="3" id="KW-1185">Reference proteome</keyword>
<name>A0AAN6QDA5_9PEZI</name>
<comment type="caution">
    <text evidence="2">The sequence shown here is derived from an EMBL/GenBank/DDBJ whole genome shotgun (WGS) entry which is preliminary data.</text>
</comment>
<feature type="domain" description="Heterokaryon incompatibility" evidence="1">
    <location>
        <begin position="318"/>
        <end position="477"/>
    </location>
</feature>
<dbReference type="PANTHER" id="PTHR33112:SF16">
    <property type="entry name" value="HETEROKARYON INCOMPATIBILITY DOMAIN-CONTAINING PROTEIN"/>
    <property type="match status" value="1"/>
</dbReference>
<dbReference type="Proteomes" id="UP001302812">
    <property type="component" value="Unassembled WGS sequence"/>
</dbReference>
<organism evidence="2 3">
    <name type="scientific">Canariomyces notabilis</name>
    <dbReference type="NCBI Taxonomy" id="2074819"/>
    <lineage>
        <taxon>Eukaryota</taxon>
        <taxon>Fungi</taxon>
        <taxon>Dikarya</taxon>
        <taxon>Ascomycota</taxon>
        <taxon>Pezizomycotina</taxon>
        <taxon>Sordariomycetes</taxon>
        <taxon>Sordariomycetidae</taxon>
        <taxon>Sordariales</taxon>
        <taxon>Chaetomiaceae</taxon>
        <taxon>Canariomyces</taxon>
    </lineage>
</organism>
<protein>
    <submittedName>
        <fullName evidence="2">HET-domain-containing protein</fullName>
    </submittedName>
</protein>
<accession>A0AAN6QDA5</accession>
<dbReference type="PANTHER" id="PTHR33112">
    <property type="entry name" value="DOMAIN PROTEIN, PUTATIVE-RELATED"/>
    <property type="match status" value="1"/>
</dbReference>
<evidence type="ECO:0000313" key="3">
    <source>
        <dbReference type="Proteomes" id="UP001302812"/>
    </source>
</evidence>
<proteinExistence type="predicted"/>
<dbReference type="Pfam" id="PF06985">
    <property type="entry name" value="HET"/>
    <property type="match status" value="1"/>
</dbReference>
<dbReference type="GeneID" id="89940343"/>
<reference evidence="2" key="1">
    <citation type="journal article" date="2023" name="Mol. Phylogenet. Evol.">
        <title>Genome-scale phylogeny and comparative genomics of the fungal order Sordariales.</title>
        <authorList>
            <person name="Hensen N."/>
            <person name="Bonometti L."/>
            <person name="Westerberg I."/>
            <person name="Brannstrom I.O."/>
            <person name="Guillou S."/>
            <person name="Cros-Aarteil S."/>
            <person name="Calhoun S."/>
            <person name="Haridas S."/>
            <person name="Kuo A."/>
            <person name="Mondo S."/>
            <person name="Pangilinan J."/>
            <person name="Riley R."/>
            <person name="LaButti K."/>
            <person name="Andreopoulos B."/>
            <person name="Lipzen A."/>
            <person name="Chen C."/>
            <person name="Yan M."/>
            <person name="Daum C."/>
            <person name="Ng V."/>
            <person name="Clum A."/>
            <person name="Steindorff A."/>
            <person name="Ohm R.A."/>
            <person name="Martin F."/>
            <person name="Silar P."/>
            <person name="Natvig D.O."/>
            <person name="Lalanne C."/>
            <person name="Gautier V."/>
            <person name="Ament-Velasquez S.L."/>
            <person name="Kruys A."/>
            <person name="Hutchinson M.I."/>
            <person name="Powell A.J."/>
            <person name="Barry K."/>
            <person name="Miller A.N."/>
            <person name="Grigoriev I.V."/>
            <person name="Debuchy R."/>
            <person name="Gladieux P."/>
            <person name="Hiltunen Thoren M."/>
            <person name="Johannesson H."/>
        </authorList>
    </citation>
    <scope>NUCLEOTIDE SEQUENCE</scope>
    <source>
        <strain evidence="2">CBS 508.74</strain>
    </source>
</reference>
<dbReference type="AlphaFoldDB" id="A0AAN6QDA5"/>
<dbReference type="EMBL" id="MU853366">
    <property type="protein sequence ID" value="KAK4108105.1"/>
    <property type="molecule type" value="Genomic_DNA"/>
</dbReference>